<evidence type="ECO:0000313" key="2">
    <source>
        <dbReference type="Proteomes" id="UP000009138"/>
    </source>
</evidence>
<gene>
    <name evidence="1" type="ORF">RO3G_00369</name>
</gene>
<keyword evidence="2" id="KW-1185">Reference proteome</keyword>
<sequence length="92" mass="10439">MINNLRSRSLETRVYVSACSRSSTPFQERGLKNHEIYDELSNIDGDTQEMLKYLQSVKHDVCLVSLDFAGLSSRSHQTQTSATIEINTVFLL</sequence>
<dbReference type="InParanoid" id="I1BHI5"/>
<dbReference type="RefSeq" id="XP_067511061.1">
    <property type="nucleotide sequence ID" value="XM_067654960.1"/>
</dbReference>
<protein>
    <submittedName>
        <fullName evidence="1">Uncharacterized protein</fullName>
    </submittedName>
</protein>
<dbReference type="VEuPathDB" id="FungiDB:RO3G_00369"/>
<dbReference type="OrthoDB" id="2286136at2759"/>
<proteinExistence type="predicted"/>
<organism evidence="1 2">
    <name type="scientific">Rhizopus delemar (strain RA 99-880 / ATCC MYA-4621 / FGSC 9543 / NRRL 43880)</name>
    <name type="common">Mucormycosis agent</name>
    <name type="synonym">Rhizopus arrhizus var. delemar</name>
    <dbReference type="NCBI Taxonomy" id="246409"/>
    <lineage>
        <taxon>Eukaryota</taxon>
        <taxon>Fungi</taxon>
        <taxon>Fungi incertae sedis</taxon>
        <taxon>Mucoromycota</taxon>
        <taxon>Mucoromycotina</taxon>
        <taxon>Mucoromycetes</taxon>
        <taxon>Mucorales</taxon>
        <taxon>Mucorineae</taxon>
        <taxon>Rhizopodaceae</taxon>
        <taxon>Rhizopus</taxon>
    </lineage>
</organism>
<dbReference type="GeneID" id="93607341"/>
<evidence type="ECO:0000313" key="1">
    <source>
        <dbReference type="EMBL" id="EIE75665.1"/>
    </source>
</evidence>
<dbReference type="EMBL" id="CH476732">
    <property type="protein sequence ID" value="EIE75665.1"/>
    <property type="molecule type" value="Genomic_DNA"/>
</dbReference>
<dbReference type="Proteomes" id="UP000009138">
    <property type="component" value="Unassembled WGS sequence"/>
</dbReference>
<accession>I1BHI5</accession>
<dbReference type="AlphaFoldDB" id="I1BHI5"/>
<reference evidence="1 2" key="1">
    <citation type="journal article" date="2009" name="PLoS Genet.">
        <title>Genomic analysis of the basal lineage fungus Rhizopus oryzae reveals a whole-genome duplication.</title>
        <authorList>
            <person name="Ma L.-J."/>
            <person name="Ibrahim A.S."/>
            <person name="Skory C."/>
            <person name="Grabherr M.G."/>
            <person name="Burger G."/>
            <person name="Butler M."/>
            <person name="Elias M."/>
            <person name="Idnurm A."/>
            <person name="Lang B.F."/>
            <person name="Sone T."/>
            <person name="Abe A."/>
            <person name="Calvo S.E."/>
            <person name="Corrochano L.M."/>
            <person name="Engels R."/>
            <person name="Fu J."/>
            <person name="Hansberg W."/>
            <person name="Kim J.-M."/>
            <person name="Kodira C.D."/>
            <person name="Koehrsen M.J."/>
            <person name="Liu B."/>
            <person name="Miranda-Saavedra D."/>
            <person name="O'Leary S."/>
            <person name="Ortiz-Castellanos L."/>
            <person name="Poulter R."/>
            <person name="Rodriguez-Romero J."/>
            <person name="Ruiz-Herrera J."/>
            <person name="Shen Y.-Q."/>
            <person name="Zeng Q."/>
            <person name="Galagan J."/>
            <person name="Birren B.W."/>
            <person name="Cuomo C.A."/>
            <person name="Wickes B.L."/>
        </authorList>
    </citation>
    <scope>NUCLEOTIDE SEQUENCE [LARGE SCALE GENOMIC DNA]</scope>
    <source>
        <strain evidence="2">RA 99-880 / ATCC MYA-4621 / FGSC 9543 / NRRL 43880</strain>
    </source>
</reference>
<name>I1BHI5_RHIO9</name>